<sequence length="36" mass="4089">MCHCSSTRWYGMRAGAHRLPVLRTSSAPSRRCSRPL</sequence>
<dbReference type="EMBL" id="GBRH01230367">
    <property type="protein sequence ID" value="JAD67528.1"/>
    <property type="molecule type" value="Transcribed_RNA"/>
</dbReference>
<organism evidence="1">
    <name type="scientific">Arundo donax</name>
    <name type="common">Giant reed</name>
    <name type="synonym">Donax arundinaceus</name>
    <dbReference type="NCBI Taxonomy" id="35708"/>
    <lineage>
        <taxon>Eukaryota</taxon>
        <taxon>Viridiplantae</taxon>
        <taxon>Streptophyta</taxon>
        <taxon>Embryophyta</taxon>
        <taxon>Tracheophyta</taxon>
        <taxon>Spermatophyta</taxon>
        <taxon>Magnoliopsida</taxon>
        <taxon>Liliopsida</taxon>
        <taxon>Poales</taxon>
        <taxon>Poaceae</taxon>
        <taxon>PACMAD clade</taxon>
        <taxon>Arundinoideae</taxon>
        <taxon>Arundineae</taxon>
        <taxon>Arundo</taxon>
    </lineage>
</organism>
<protein>
    <submittedName>
        <fullName evidence="1">Uncharacterized protein</fullName>
    </submittedName>
</protein>
<accession>A0A0A9BZ93</accession>
<name>A0A0A9BZ93_ARUDO</name>
<reference evidence="1" key="1">
    <citation type="submission" date="2014-09" db="EMBL/GenBank/DDBJ databases">
        <authorList>
            <person name="Magalhaes I.L.F."/>
            <person name="Oliveira U."/>
            <person name="Santos F.R."/>
            <person name="Vidigal T.H.D.A."/>
            <person name="Brescovit A.D."/>
            <person name="Santos A.J."/>
        </authorList>
    </citation>
    <scope>NUCLEOTIDE SEQUENCE</scope>
    <source>
        <tissue evidence="1">Shoot tissue taken approximately 20 cm above the soil surface</tissue>
    </source>
</reference>
<proteinExistence type="predicted"/>
<reference evidence="1" key="2">
    <citation type="journal article" date="2015" name="Data Brief">
        <title>Shoot transcriptome of the giant reed, Arundo donax.</title>
        <authorList>
            <person name="Barrero R.A."/>
            <person name="Guerrero F.D."/>
            <person name="Moolhuijzen P."/>
            <person name="Goolsby J.A."/>
            <person name="Tidwell J."/>
            <person name="Bellgard S.E."/>
            <person name="Bellgard M.I."/>
        </authorList>
    </citation>
    <scope>NUCLEOTIDE SEQUENCE</scope>
    <source>
        <tissue evidence="1">Shoot tissue taken approximately 20 cm above the soil surface</tissue>
    </source>
</reference>
<evidence type="ECO:0000313" key="1">
    <source>
        <dbReference type="EMBL" id="JAD67528.1"/>
    </source>
</evidence>
<dbReference type="AlphaFoldDB" id="A0A0A9BZ93"/>